<dbReference type="InterPro" id="IPR051239">
    <property type="entry name" value="2'-dNMP_N-hydrolase"/>
</dbReference>
<dbReference type="InterPro" id="IPR007710">
    <property type="entry name" value="Nucleoside_deoxyribTrfase"/>
</dbReference>
<sequence length="141" mass="15672">MRLYFAAPLFNPMERSFNADLTDRLEDAGHDVFLPQRDGVETVDREFDSEAERMETIFELDREGVVESDAVVAVLDGRVPDEGVMVEIGIAHENDVPVFGLKTDDRVFAPDETLNAMIHGALTTLDDSADALLDTVESRTE</sequence>
<dbReference type="Proteomes" id="UP000628840">
    <property type="component" value="Unassembled WGS sequence"/>
</dbReference>
<accession>A0A830EZ47</accession>
<dbReference type="OrthoDB" id="240616at2157"/>
<name>A0A830EZ47_9EURY</name>
<keyword evidence="2" id="KW-1185">Reference proteome</keyword>
<comment type="caution">
    <text evidence="1">The sequence shown here is derived from an EMBL/GenBank/DDBJ whole genome shotgun (WGS) entry which is preliminary data.</text>
</comment>
<organism evidence="1 2">
    <name type="scientific">Halarchaeum grantii</name>
    <dbReference type="NCBI Taxonomy" id="1193105"/>
    <lineage>
        <taxon>Archaea</taxon>
        <taxon>Methanobacteriati</taxon>
        <taxon>Methanobacteriota</taxon>
        <taxon>Stenosarchaea group</taxon>
        <taxon>Halobacteria</taxon>
        <taxon>Halobacteriales</taxon>
        <taxon>Halobacteriaceae</taxon>
    </lineage>
</organism>
<dbReference type="Gene3D" id="3.40.50.450">
    <property type="match status" value="1"/>
</dbReference>
<dbReference type="PANTHER" id="PTHR15364:SF0">
    <property type="entry name" value="2'-DEOXYNUCLEOSIDE 5'-PHOSPHATE N-HYDROLASE 1"/>
    <property type="match status" value="1"/>
</dbReference>
<dbReference type="GO" id="GO:0016740">
    <property type="term" value="F:transferase activity"/>
    <property type="evidence" value="ECO:0007669"/>
    <property type="project" value="UniProtKB-KW"/>
</dbReference>
<dbReference type="EMBL" id="BMPF01000003">
    <property type="protein sequence ID" value="GGL38958.1"/>
    <property type="molecule type" value="Genomic_DNA"/>
</dbReference>
<dbReference type="RefSeq" id="WP_188883911.1">
    <property type="nucleotide sequence ID" value="NZ_BMPF01000003.1"/>
</dbReference>
<gene>
    <name evidence="1" type="ORF">GCM10009037_23280</name>
</gene>
<dbReference type="PANTHER" id="PTHR15364">
    <property type="entry name" value="2'-DEOXYNUCLEOSIDE 5'-PHOSPHATE N-HYDROLASE 1"/>
    <property type="match status" value="1"/>
</dbReference>
<reference evidence="1 2" key="1">
    <citation type="journal article" date="2019" name="Int. J. Syst. Evol. Microbiol.">
        <title>The Global Catalogue of Microorganisms (GCM) 10K type strain sequencing project: providing services to taxonomists for standard genome sequencing and annotation.</title>
        <authorList>
            <consortium name="The Broad Institute Genomics Platform"/>
            <consortium name="The Broad Institute Genome Sequencing Center for Infectious Disease"/>
            <person name="Wu L."/>
            <person name="Ma J."/>
        </authorList>
    </citation>
    <scope>NUCLEOTIDE SEQUENCE [LARGE SCALE GENOMIC DNA]</scope>
    <source>
        <strain evidence="1 2">JCM 19585</strain>
    </source>
</reference>
<evidence type="ECO:0000313" key="2">
    <source>
        <dbReference type="Proteomes" id="UP000628840"/>
    </source>
</evidence>
<dbReference type="AlphaFoldDB" id="A0A830EZ47"/>
<protein>
    <submittedName>
        <fullName evidence="1">Nucleoside 2-deoxyribosyltransferase</fullName>
    </submittedName>
</protein>
<proteinExistence type="predicted"/>
<evidence type="ECO:0000313" key="1">
    <source>
        <dbReference type="EMBL" id="GGL38958.1"/>
    </source>
</evidence>
<dbReference type="Pfam" id="PF05014">
    <property type="entry name" value="Nuc_deoxyrib_tr"/>
    <property type="match status" value="1"/>
</dbReference>
<dbReference type="GO" id="GO:0070694">
    <property type="term" value="F:5-hydroxymethyl-dUMP N-hydrolase activity"/>
    <property type="evidence" value="ECO:0007669"/>
    <property type="project" value="TreeGrafter"/>
</dbReference>
<dbReference type="SUPFAM" id="SSF52309">
    <property type="entry name" value="N-(deoxy)ribosyltransferase-like"/>
    <property type="match status" value="1"/>
</dbReference>
<dbReference type="GO" id="GO:0009159">
    <property type="term" value="P:deoxyribonucleoside monophosphate catabolic process"/>
    <property type="evidence" value="ECO:0007669"/>
    <property type="project" value="TreeGrafter"/>
</dbReference>